<dbReference type="EMBL" id="JACEIP010000014">
    <property type="protein sequence ID" value="MBA4543289.1"/>
    <property type="molecule type" value="Genomic_DNA"/>
</dbReference>
<evidence type="ECO:0000313" key="2">
    <source>
        <dbReference type="Proteomes" id="UP000530514"/>
    </source>
</evidence>
<sequence>MQNTWRRLGTSVGTIIVLLMLMLLVSGCTSESILPKDESYMTQTEEKKVKEAAIQYIKNRYNKGFEVKQVSKDHVFGGYYIIEGYMEDGKNTQVYITGNPPNDFDDTYVARLWENELEPRIKGIAEQSFDLRLMKPVGYSSGKKRAKYTGEVPSVYEVLKNGGDQDFELNLDLGVYPHNGKFEEDISKFLNELRKMNFNNVTITVYVYKDELKNAPKNADSDNYLIYRYNISGDIQKIDINNLDQYKTDLR</sequence>
<dbReference type="AlphaFoldDB" id="A0A7W1XAZ7"/>
<dbReference type="RefSeq" id="WP_033100019.1">
    <property type="nucleotide sequence ID" value="NZ_JACEIP010000014.1"/>
</dbReference>
<evidence type="ECO:0000313" key="1">
    <source>
        <dbReference type="EMBL" id="MBA4543289.1"/>
    </source>
</evidence>
<dbReference type="OrthoDB" id="2988674at2"/>
<dbReference type="Proteomes" id="UP000530514">
    <property type="component" value="Unassembled WGS sequence"/>
</dbReference>
<evidence type="ECO:0008006" key="3">
    <source>
        <dbReference type="Google" id="ProtNLM"/>
    </source>
</evidence>
<reference evidence="1 2" key="1">
    <citation type="submission" date="2020-07" db="EMBL/GenBank/DDBJ databases">
        <authorList>
            <person name="Feng H."/>
        </authorList>
    </citation>
    <scope>NUCLEOTIDE SEQUENCE [LARGE SCALE GENOMIC DNA]</scope>
    <source>
        <strain evidence="2">s-11</strain>
    </source>
</reference>
<organism evidence="1 2">
    <name type="scientific">Thermoactinomyces daqus</name>
    <dbReference type="NCBI Taxonomy" id="1329516"/>
    <lineage>
        <taxon>Bacteria</taxon>
        <taxon>Bacillati</taxon>
        <taxon>Bacillota</taxon>
        <taxon>Bacilli</taxon>
        <taxon>Bacillales</taxon>
        <taxon>Thermoactinomycetaceae</taxon>
        <taxon>Thermoactinomyces</taxon>
    </lineage>
</organism>
<name>A0A7W1XAZ7_9BACL</name>
<keyword evidence="2" id="KW-1185">Reference proteome</keyword>
<protein>
    <recommendedName>
        <fullName evidence="3">Lipoprotein</fullName>
    </recommendedName>
</protein>
<dbReference type="PROSITE" id="PS51257">
    <property type="entry name" value="PROKAR_LIPOPROTEIN"/>
    <property type="match status" value="1"/>
</dbReference>
<accession>A0A7W1XAZ7</accession>
<proteinExistence type="predicted"/>
<comment type="caution">
    <text evidence="1">The sequence shown here is derived from an EMBL/GenBank/DDBJ whole genome shotgun (WGS) entry which is preliminary data.</text>
</comment>
<gene>
    <name evidence="1" type="ORF">H1164_10315</name>
</gene>